<sequence length="589" mass="64222">MPASTAAEAQPVQTQPVQTSFADEEAYLTHVAALRAARWPEGLPRAAQYPLGEIPISDYLTRRAQANPDKPAINFYGRVLSFGDLDRLSDRFAAHLATLGFKPGDRVAVFLPNCPQFLIAFYGILKAGCIHVPVNPMFKELELAYELNDTAARLIVVLDQLYPLVEAVRGRTSLERVYVTSFADMAPDGEPLLPPPAGLFAAPRDCPGADGRLIEVLEAETGRRPDHVAKLDDWAAINYTGGTTGMPKGCIHTQRDMVYTSAASASFVAPGDESDVLLNFLPVFWIAGENLGVLLPVFTGSTMVLLARWDAEAVLAAIERCKVSRASMIMDNIVELMDRPDIAARDLSSLKSTTTISFVKKLNPEFRRRWRDLTGLVLRETSYGMTETHTSDTFTTGMQTDDYDLKSAPVFCGFPVPGTEIKICDFETGALKDLGVEGEVLIRGPSLLKGYLNKPQATADSLVAGGWLRTGDIGVVEPDGSFRYLGRRKEMLKVKGMSVFPSEIETLLGQHPAIAGSAVIGRPDADKGEVPVAFVRLDPDRAEGITADVLDAWCRKSMAIYKVPEFRIVLTLPMTATGKVKKEELAAQL</sequence>
<evidence type="ECO:0000313" key="3">
    <source>
        <dbReference type="EMBL" id="MEN2991837.1"/>
    </source>
</evidence>
<evidence type="ECO:0000313" key="4">
    <source>
        <dbReference type="Proteomes" id="UP001413721"/>
    </source>
</evidence>
<dbReference type="SUPFAM" id="SSF56801">
    <property type="entry name" value="Acetyl-CoA synthetase-like"/>
    <property type="match status" value="1"/>
</dbReference>
<dbReference type="InterPro" id="IPR050237">
    <property type="entry name" value="ATP-dep_AMP-bd_enzyme"/>
</dbReference>
<comment type="caution">
    <text evidence="3">The sequence shown here is derived from an EMBL/GenBank/DDBJ whole genome shotgun (WGS) entry which is preliminary data.</text>
</comment>
<dbReference type="PANTHER" id="PTHR43767">
    <property type="entry name" value="LONG-CHAIN-FATTY-ACID--COA LIGASE"/>
    <property type="match status" value="1"/>
</dbReference>
<keyword evidence="4" id="KW-1185">Reference proteome</keyword>
<evidence type="ECO:0000259" key="2">
    <source>
        <dbReference type="Pfam" id="PF13193"/>
    </source>
</evidence>
<dbReference type="NCBIfam" id="NF004822">
    <property type="entry name" value="PRK06178.1"/>
    <property type="match status" value="1"/>
</dbReference>
<name>A0ABU9YSN6_9PROT</name>
<dbReference type="InterPro" id="IPR000873">
    <property type="entry name" value="AMP-dep_synth/lig_dom"/>
</dbReference>
<reference evidence="3 4" key="1">
    <citation type="submission" date="2024-03" db="EMBL/GenBank/DDBJ databases">
        <title>High-quality draft genome sequencing of Tistrella sp. BH-R2-4.</title>
        <authorList>
            <person name="Dong C."/>
        </authorList>
    </citation>
    <scope>NUCLEOTIDE SEQUENCE [LARGE SCALE GENOMIC DNA]</scope>
    <source>
        <strain evidence="3 4">BH-R2-4</strain>
    </source>
</reference>
<dbReference type="Gene3D" id="3.30.300.30">
    <property type="match status" value="1"/>
</dbReference>
<protein>
    <submittedName>
        <fullName evidence="3">AMP-binding protein</fullName>
    </submittedName>
</protein>
<feature type="domain" description="AMP-binding enzyme C-terminal" evidence="2">
    <location>
        <begin position="503"/>
        <end position="579"/>
    </location>
</feature>
<dbReference type="Pfam" id="PF13193">
    <property type="entry name" value="AMP-binding_C"/>
    <property type="match status" value="1"/>
</dbReference>
<organism evidence="3 4">
    <name type="scientific">Tistrella arctica</name>
    <dbReference type="NCBI Taxonomy" id="3133430"/>
    <lineage>
        <taxon>Bacteria</taxon>
        <taxon>Pseudomonadati</taxon>
        <taxon>Pseudomonadota</taxon>
        <taxon>Alphaproteobacteria</taxon>
        <taxon>Geminicoccales</taxon>
        <taxon>Geminicoccaceae</taxon>
        <taxon>Tistrella</taxon>
    </lineage>
</organism>
<feature type="domain" description="AMP-dependent synthetase/ligase" evidence="1">
    <location>
        <begin position="61"/>
        <end position="452"/>
    </location>
</feature>
<dbReference type="EMBL" id="JBBKTW010000015">
    <property type="protein sequence ID" value="MEN2991837.1"/>
    <property type="molecule type" value="Genomic_DNA"/>
</dbReference>
<dbReference type="Pfam" id="PF00501">
    <property type="entry name" value="AMP-binding"/>
    <property type="match status" value="1"/>
</dbReference>
<dbReference type="InterPro" id="IPR025110">
    <property type="entry name" value="AMP-bd_C"/>
</dbReference>
<dbReference type="Proteomes" id="UP001413721">
    <property type="component" value="Unassembled WGS sequence"/>
</dbReference>
<accession>A0ABU9YSN6</accession>
<dbReference type="PANTHER" id="PTHR43767:SF1">
    <property type="entry name" value="NONRIBOSOMAL PEPTIDE SYNTHASE PES1 (EUROFUNG)-RELATED"/>
    <property type="match status" value="1"/>
</dbReference>
<dbReference type="InterPro" id="IPR042099">
    <property type="entry name" value="ANL_N_sf"/>
</dbReference>
<evidence type="ECO:0000259" key="1">
    <source>
        <dbReference type="Pfam" id="PF00501"/>
    </source>
</evidence>
<proteinExistence type="predicted"/>
<gene>
    <name evidence="3" type="ORF">WG926_26230</name>
</gene>
<dbReference type="Gene3D" id="3.40.50.12780">
    <property type="entry name" value="N-terminal domain of ligase-like"/>
    <property type="match status" value="1"/>
</dbReference>
<dbReference type="InterPro" id="IPR045851">
    <property type="entry name" value="AMP-bd_C_sf"/>
</dbReference>
<dbReference type="InterPro" id="IPR020845">
    <property type="entry name" value="AMP-binding_CS"/>
</dbReference>
<dbReference type="RefSeq" id="WP_345936094.1">
    <property type="nucleotide sequence ID" value="NZ_JBBKTV010000020.1"/>
</dbReference>
<dbReference type="PROSITE" id="PS00455">
    <property type="entry name" value="AMP_BINDING"/>
    <property type="match status" value="1"/>
</dbReference>